<dbReference type="PANTHER" id="PTHR10953:SF4">
    <property type="entry name" value="UBIQUITIN-ACTIVATING ENZYME E1 C-TERMINAL DOMAIN-CONTAINING PROTEIN"/>
    <property type="match status" value="1"/>
</dbReference>
<name>A0A7E4URT3_PANRE</name>
<comment type="similarity">
    <text evidence="3 10">Belongs to the ubiquitin-activating E1 family.</text>
</comment>
<evidence type="ECO:0000256" key="4">
    <source>
        <dbReference type="ARBA" id="ARBA00012990"/>
    </source>
</evidence>
<proteinExistence type="inferred from homology"/>
<dbReference type="GO" id="GO:0005737">
    <property type="term" value="C:cytoplasm"/>
    <property type="evidence" value="ECO:0007669"/>
    <property type="project" value="TreeGrafter"/>
</dbReference>
<keyword evidence="8 10" id="KW-0067">ATP-binding</keyword>
<evidence type="ECO:0000256" key="9">
    <source>
        <dbReference type="PROSITE-ProRule" id="PRU10132"/>
    </source>
</evidence>
<keyword evidence="7 10" id="KW-0833">Ubl conjugation pathway</keyword>
<dbReference type="SMART" id="SM00985">
    <property type="entry name" value="UBA_e1_C"/>
    <property type="match status" value="1"/>
</dbReference>
<evidence type="ECO:0000256" key="6">
    <source>
        <dbReference type="ARBA" id="ARBA00022741"/>
    </source>
</evidence>
<dbReference type="UniPathway" id="UPA00143"/>
<organism evidence="12 13">
    <name type="scientific">Panagrellus redivivus</name>
    <name type="common">Microworm</name>
    <dbReference type="NCBI Taxonomy" id="6233"/>
    <lineage>
        <taxon>Eukaryota</taxon>
        <taxon>Metazoa</taxon>
        <taxon>Ecdysozoa</taxon>
        <taxon>Nematoda</taxon>
        <taxon>Chromadorea</taxon>
        <taxon>Rhabditida</taxon>
        <taxon>Tylenchina</taxon>
        <taxon>Panagrolaimomorpha</taxon>
        <taxon>Panagrolaimoidea</taxon>
        <taxon>Panagrolaimidae</taxon>
        <taxon>Panagrellus</taxon>
    </lineage>
</organism>
<dbReference type="InterPro" id="IPR038252">
    <property type="entry name" value="UBA_E1_C_sf"/>
</dbReference>
<accession>A0A7E4URT3</accession>
<reference evidence="13" key="2">
    <citation type="submission" date="2020-10" db="UniProtKB">
        <authorList>
            <consortium name="WormBaseParasite"/>
        </authorList>
    </citation>
    <scope>IDENTIFICATION</scope>
</reference>
<dbReference type="InterPro" id="IPR033127">
    <property type="entry name" value="UBQ-activ_enz_E1_Cys_AS"/>
</dbReference>
<keyword evidence="6 10" id="KW-0547">Nucleotide-binding</keyword>
<reference evidence="12" key="1">
    <citation type="journal article" date="2013" name="Genetics">
        <title>The draft genome and transcriptome of Panagrellus redivivus are shaped by the harsh demands of a free-living lifestyle.</title>
        <authorList>
            <person name="Srinivasan J."/>
            <person name="Dillman A.R."/>
            <person name="Macchietto M.G."/>
            <person name="Heikkinen L."/>
            <person name="Lakso M."/>
            <person name="Fracchia K.M."/>
            <person name="Antoshechkin I."/>
            <person name="Mortazavi A."/>
            <person name="Wong G."/>
            <person name="Sternberg P.W."/>
        </authorList>
    </citation>
    <scope>NUCLEOTIDE SEQUENCE [LARGE SCALE GENOMIC DNA]</scope>
    <source>
        <strain evidence="12">MT8872</strain>
    </source>
</reference>
<evidence type="ECO:0000256" key="3">
    <source>
        <dbReference type="ARBA" id="ARBA00005673"/>
    </source>
</evidence>
<evidence type="ECO:0000313" key="13">
    <source>
        <dbReference type="WBParaSite" id="Pan_g12072.t1"/>
    </source>
</evidence>
<dbReference type="GO" id="GO:0019948">
    <property type="term" value="F:SUMO activating enzyme activity"/>
    <property type="evidence" value="ECO:0007669"/>
    <property type="project" value="TreeGrafter"/>
</dbReference>
<evidence type="ECO:0000256" key="1">
    <source>
        <dbReference type="ARBA" id="ARBA00000488"/>
    </source>
</evidence>
<evidence type="ECO:0000313" key="12">
    <source>
        <dbReference type="Proteomes" id="UP000492821"/>
    </source>
</evidence>
<dbReference type="Pfam" id="PF00899">
    <property type="entry name" value="ThiF"/>
    <property type="match status" value="2"/>
</dbReference>
<dbReference type="InterPro" id="IPR042302">
    <property type="entry name" value="E1_FCCH_sf"/>
</dbReference>
<sequence length="1023" mass="113192">MADSKTPAAAPAQGLQDVLDVNLYSRQIYALGQTAMFRLRSANVIVSGLGSIGVEIAKNLVLGGVRKVTLQDTANVTYTDLSAQYYLTEADLGKNRAAACFQKVEELNDSVTCTLSTDALTAENVAHYDLLIVTDTPFDEQVKLNNLARASNTLFISADLAGLSGYIFTDLGKAFRIDDNDGEACKEVHLENINITDGDVTTFDGQLHGFQDGDYVSFSELKGCKQLIGHAPIKISVKNKCVFNIGDVAKDFEPYIEGGRVKQVKVPFEVSFKSLEESLADPKFLDWDFLKFNASTELHQLFQALYKFTAEKGARPTPYTAADASALAALLPKEPEVAAESAKIFAYTAAGNLQPVASVIGGIAAQEAMKAITHYTTPQNGFLYIDNVEALPAKIKKNLDGVNPENFAPKNTRYDAQAAVFGWDFVEKTKKFSPFIVGAGAIGCELLKNYAMMGVATDPSAQIKITDMDQIELSNLNRQFLFRRNDVGGKKSECAAAAVKKFNSELNITVLSDRVAEDTEAVFNDAFFEDLDAVTNALDNLDARRYMDRRCVYYRLPLLESGTMGTKGNTQVVYPHITESYSSSNDPPEKDIPICTLKNFPYEIQHTIQWARDTFGGLFTNPAETVNQFVQDERGFLDRIVAMTPNQKIQVLQSVKSALIDEKPTDSVQCVLWARDLFQQLYHNQIAQLLHNFPEDQVTTTGVRFWSGTKRCPHPIDYNPEDPTHVDFVYSAAILRAQQYKLEPIFDKATFAQIVSTYEVKPFQPSSNVKIAANDAEAAAIDENAGAVDETDTIVNNLTLALAKLQTRDELLPIDFEKDDDTNYHMEFVTACSNLRAANYNIPAADIMHTKQIAGRIIPALATTTAVVAGLVGIELYKVIDMKGEPDNVDKERFKCGFVNLALPLYAFSEPLAPPTKEYNNTKFTLWDRIEIQGPMTLQALLDKIKELTNLEISMMSSGVSLLYAFFQSAKARVRLVQDVVTAIEAVSHTKIPEYRNSVVLEVSATNDQDEDVEIPYIKYNIR</sequence>
<dbReference type="Gene3D" id="3.40.50.12550">
    <property type="entry name" value="Ubiquitin-activating enzyme E1, inactive adenylation domain, subdomain 2"/>
    <property type="match status" value="1"/>
</dbReference>
<feature type="domain" description="Ubiquitin-activating enzyme E1 C-terminal" evidence="11">
    <location>
        <begin position="894"/>
        <end position="1018"/>
    </location>
</feature>
<dbReference type="Pfam" id="PF10585">
    <property type="entry name" value="UBA_E1_SCCH"/>
    <property type="match status" value="1"/>
</dbReference>
<dbReference type="Gene3D" id="3.40.50.720">
    <property type="entry name" value="NAD(P)-binding Rossmann-like Domain"/>
    <property type="match status" value="1"/>
</dbReference>
<protein>
    <recommendedName>
        <fullName evidence="4">E1 ubiquitin-activating enzyme</fullName>
        <ecNumber evidence="4">6.2.1.45</ecNumber>
    </recommendedName>
</protein>
<dbReference type="Gene3D" id="1.10.10.2660">
    <property type="entry name" value="Ubiquitin-activating enzyme E1, SCCH domain"/>
    <property type="match status" value="1"/>
</dbReference>
<dbReference type="AlphaFoldDB" id="A0A7E4URT3"/>
<dbReference type="GO" id="GO:0004839">
    <property type="term" value="F:ubiquitin activating enzyme activity"/>
    <property type="evidence" value="ECO:0007669"/>
    <property type="project" value="UniProtKB-EC"/>
</dbReference>
<dbReference type="CDD" id="cd01490">
    <property type="entry name" value="Ube1_repeat2"/>
    <property type="match status" value="1"/>
</dbReference>
<dbReference type="Pfam" id="PF09358">
    <property type="entry name" value="E1_UFD"/>
    <property type="match status" value="1"/>
</dbReference>
<dbReference type="PRINTS" id="PR01849">
    <property type="entry name" value="UBIQUITINACT"/>
</dbReference>
<dbReference type="NCBIfam" id="TIGR01408">
    <property type="entry name" value="Ube1"/>
    <property type="match status" value="1"/>
</dbReference>
<dbReference type="PROSITE" id="PS00865">
    <property type="entry name" value="UBIQUITIN_ACTIVAT_2"/>
    <property type="match status" value="1"/>
</dbReference>
<dbReference type="PANTHER" id="PTHR10953">
    <property type="entry name" value="UBIQUITIN-ACTIVATING ENZYME E1"/>
    <property type="match status" value="1"/>
</dbReference>
<evidence type="ECO:0000256" key="7">
    <source>
        <dbReference type="ARBA" id="ARBA00022786"/>
    </source>
</evidence>
<dbReference type="Gene3D" id="3.50.50.80">
    <property type="entry name" value="Ubiquitin-activating enzyme E1, inactive adenylation domain, subdomain 1"/>
    <property type="match status" value="1"/>
</dbReference>
<comment type="pathway">
    <text evidence="2">Protein modification; protein ubiquitination.</text>
</comment>
<dbReference type="GO" id="GO:0016925">
    <property type="term" value="P:protein sumoylation"/>
    <property type="evidence" value="ECO:0007669"/>
    <property type="project" value="TreeGrafter"/>
</dbReference>
<dbReference type="InterPro" id="IPR042449">
    <property type="entry name" value="Ub-E1_IAD_1"/>
</dbReference>
<dbReference type="InterPro" id="IPR018965">
    <property type="entry name" value="Ub-activating_enz_E1_C"/>
</dbReference>
<dbReference type="GO" id="GO:0005524">
    <property type="term" value="F:ATP binding"/>
    <property type="evidence" value="ECO:0007669"/>
    <property type="project" value="UniProtKB-KW"/>
</dbReference>
<dbReference type="InterPro" id="IPR019572">
    <property type="entry name" value="UBA_E1_SCCH"/>
</dbReference>
<dbReference type="InterPro" id="IPR042063">
    <property type="entry name" value="Ubi_acti_E1_SCCH"/>
</dbReference>
<dbReference type="Gene3D" id="3.10.290.60">
    <property type="entry name" value="Ubiquitin-activating enzyme E1, UFD domain"/>
    <property type="match status" value="1"/>
</dbReference>
<dbReference type="InterPro" id="IPR000594">
    <property type="entry name" value="ThiF_NAD_FAD-bd"/>
</dbReference>
<keyword evidence="5 10" id="KW-0436">Ligase</keyword>
<comment type="catalytic activity">
    <reaction evidence="1">
        <text>ATP + ubiquitin + [E1 ubiquitin-activating enzyme]-L-cysteine = AMP + diphosphate + S-ubiquitinyl-[E1 ubiquitin-activating enzyme]-L-cysteine.</text>
        <dbReference type="EC" id="6.2.1.45"/>
    </reaction>
</comment>
<dbReference type="EC" id="6.2.1.45" evidence="4"/>
<evidence type="ECO:0000259" key="11">
    <source>
        <dbReference type="SMART" id="SM00985"/>
    </source>
</evidence>
<dbReference type="FunFam" id="3.10.290.60:FF:000001">
    <property type="entry name" value="Ubiquitin-activating enzyme E1 2"/>
    <property type="match status" value="1"/>
</dbReference>
<dbReference type="InterPro" id="IPR000011">
    <property type="entry name" value="UBQ/SUMO-activ_enz_E1-like"/>
</dbReference>
<dbReference type="Proteomes" id="UP000492821">
    <property type="component" value="Unassembled WGS sequence"/>
</dbReference>
<dbReference type="SUPFAM" id="SSF69572">
    <property type="entry name" value="Activating enzymes of the ubiquitin-like proteins"/>
    <property type="match status" value="2"/>
</dbReference>
<evidence type="ECO:0000256" key="5">
    <source>
        <dbReference type="ARBA" id="ARBA00022598"/>
    </source>
</evidence>
<evidence type="ECO:0000256" key="2">
    <source>
        <dbReference type="ARBA" id="ARBA00004906"/>
    </source>
</evidence>
<dbReference type="FunFam" id="3.40.50.720:FF:000015">
    <property type="entry name" value="Ubiquitin-activating enzyme E1 1"/>
    <property type="match status" value="1"/>
</dbReference>
<feature type="active site" description="Glycyl thioester intermediate" evidence="9">
    <location>
        <position position="595"/>
    </location>
</feature>
<dbReference type="Gene3D" id="2.40.30.180">
    <property type="entry name" value="Ubiquitin-activating enzyme E1, FCCH domain"/>
    <property type="match status" value="1"/>
</dbReference>
<dbReference type="FunFam" id="1.10.10.2660:FF:000001">
    <property type="entry name" value="Ubiquitin-activating enzyme E1 1"/>
    <property type="match status" value="1"/>
</dbReference>
<dbReference type="InterPro" id="IPR018075">
    <property type="entry name" value="UBQ-activ_enz_E1"/>
</dbReference>
<keyword evidence="12" id="KW-1185">Reference proteome</keyword>
<dbReference type="WBParaSite" id="Pan_g12072.t1">
    <property type="protein sequence ID" value="Pan_g12072.t1"/>
    <property type="gene ID" value="Pan_g12072"/>
</dbReference>
<dbReference type="GO" id="GO:0031510">
    <property type="term" value="C:SUMO activating enzyme complex"/>
    <property type="evidence" value="ECO:0007669"/>
    <property type="project" value="TreeGrafter"/>
</dbReference>
<dbReference type="InterPro" id="IPR035985">
    <property type="entry name" value="Ubiquitin-activating_enz"/>
</dbReference>
<evidence type="ECO:0000256" key="10">
    <source>
        <dbReference type="RuleBase" id="RU000519"/>
    </source>
</evidence>
<dbReference type="InterPro" id="IPR045886">
    <property type="entry name" value="ThiF/MoeB/HesA"/>
</dbReference>
<evidence type="ECO:0000256" key="8">
    <source>
        <dbReference type="ARBA" id="ARBA00022840"/>
    </source>
</evidence>
<dbReference type="FunFam" id="3.50.50.80:FF:000001">
    <property type="entry name" value="ubiquitin-like modifier-activating enzyme 1"/>
    <property type="match status" value="1"/>
</dbReference>